<dbReference type="RefSeq" id="WP_308711676.1">
    <property type="nucleotide sequence ID" value="NZ_JAVHUY010000006.1"/>
</dbReference>
<dbReference type="InterPro" id="IPR012347">
    <property type="entry name" value="Ferritin-like"/>
</dbReference>
<organism evidence="4 5">
    <name type="scientific">Phytohabitans maris</name>
    <dbReference type="NCBI Taxonomy" id="3071409"/>
    <lineage>
        <taxon>Bacteria</taxon>
        <taxon>Bacillati</taxon>
        <taxon>Actinomycetota</taxon>
        <taxon>Actinomycetes</taxon>
        <taxon>Micromonosporales</taxon>
        <taxon>Micromonosporaceae</taxon>
    </lineage>
</organism>
<feature type="region of interest" description="Disordered" evidence="1">
    <location>
        <begin position="21"/>
        <end position="48"/>
    </location>
</feature>
<dbReference type="Proteomes" id="UP001230908">
    <property type="component" value="Unassembled WGS sequence"/>
</dbReference>
<evidence type="ECO:0000256" key="2">
    <source>
        <dbReference type="SAM" id="SignalP"/>
    </source>
</evidence>
<comment type="caution">
    <text evidence="4">The sequence shown here is derived from an EMBL/GenBank/DDBJ whole genome shotgun (WGS) entry which is preliminary data.</text>
</comment>
<feature type="chain" id="PRO_5045449727" evidence="2">
    <location>
        <begin position="23"/>
        <end position="211"/>
    </location>
</feature>
<dbReference type="Gene3D" id="1.20.1260.10">
    <property type="match status" value="1"/>
</dbReference>
<sequence length="211" mass="21646">MRATLSLSACLLLAGCGAGAGAAVPPPPPPPSPSTVAPAPEASSTPPNGQDLLFAAMMIAHHGQAVRMSQTLLGKTGVPERVVAVADYIRADQGREITEMNAWRVAWGSPAVSPDDPAAARHGAGHGMMTEEQLAALAAADGPAATRLYLEQMIEHHKGAILMAKTVLKVGRNAYVRNLAKHIVNEQGAENDVMTKLLAAPAASRDAGGAG</sequence>
<dbReference type="Pfam" id="PF03713">
    <property type="entry name" value="DUF305"/>
    <property type="match status" value="1"/>
</dbReference>
<gene>
    <name evidence="4" type="ORF">RB614_07675</name>
</gene>
<dbReference type="PANTHER" id="PTHR36933">
    <property type="entry name" value="SLL0788 PROTEIN"/>
    <property type="match status" value="1"/>
</dbReference>
<accession>A0ABU0ZDC4</accession>
<dbReference type="InterPro" id="IPR005183">
    <property type="entry name" value="DUF305_CopM-like"/>
</dbReference>
<evidence type="ECO:0000313" key="5">
    <source>
        <dbReference type="Proteomes" id="UP001230908"/>
    </source>
</evidence>
<keyword evidence="2" id="KW-0732">Signal</keyword>
<feature type="signal peptide" evidence="2">
    <location>
        <begin position="1"/>
        <end position="22"/>
    </location>
</feature>
<dbReference type="PANTHER" id="PTHR36933:SF1">
    <property type="entry name" value="SLL0788 PROTEIN"/>
    <property type="match status" value="1"/>
</dbReference>
<evidence type="ECO:0000313" key="4">
    <source>
        <dbReference type="EMBL" id="MDQ7904401.1"/>
    </source>
</evidence>
<dbReference type="EMBL" id="JAVHUY010000006">
    <property type="protein sequence ID" value="MDQ7904401.1"/>
    <property type="molecule type" value="Genomic_DNA"/>
</dbReference>
<proteinExistence type="predicted"/>
<keyword evidence="5" id="KW-1185">Reference proteome</keyword>
<feature type="compositionally biased region" description="Pro residues" evidence="1">
    <location>
        <begin position="24"/>
        <end position="33"/>
    </location>
</feature>
<dbReference type="PROSITE" id="PS51257">
    <property type="entry name" value="PROKAR_LIPOPROTEIN"/>
    <property type="match status" value="1"/>
</dbReference>
<protein>
    <submittedName>
        <fullName evidence="4">DUF305 domain-containing protein</fullName>
    </submittedName>
</protein>
<feature type="domain" description="DUF305" evidence="3">
    <location>
        <begin position="51"/>
        <end position="198"/>
    </location>
</feature>
<evidence type="ECO:0000256" key="1">
    <source>
        <dbReference type="SAM" id="MobiDB-lite"/>
    </source>
</evidence>
<feature type="compositionally biased region" description="Low complexity" evidence="1">
    <location>
        <begin position="34"/>
        <end position="47"/>
    </location>
</feature>
<evidence type="ECO:0000259" key="3">
    <source>
        <dbReference type="Pfam" id="PF03713"/>
    </source>
</evidence>
<name>A0ABU0ZDC4_9ACTN</name>
<reference evidence="4 5" key="1">
    <citation type="submission" date="2023-08" db="EMBL/GenBank/DDBJ databases">
        <title>Phytohabitans sansha sp. nov., isolated from marine sediment.</title>
        <authorList>
            <person name="Zhao Y."/>
            <person name="Yi K."/>
        </authorList>
    </citation>
    <scope>NUCLEOTIDE SEQUENCE [LARGE SCALE GENOMIC DNA]</scope>
    <source>
        <strain evidence="4 5">ZYX-F-186</strain>
    </source>
</reference>